<gene>
    <name evidence="9" type="primary">ZEB2</name>
    <name evidence="9" type="ORF">BLAG_LOCUS4361</name>
</gene>
<evidence type="ECO:0000313" key="9">
    <source>
        <dbReference type="EMBL" id="CAH1240383.1"/>
    </source>
</evidence>
<dbReference type="FunFam" id="3.30.160.60:FF:000145">
    <property type="entry name" value="Zinc finger protein 574"/>
    <property type="match status" value="1"/>
</dbReference>
<dbReference type="SMART" id="SM00355">
    <property type="entry name" value="ZnF_C2H2"/>
    <property type="match status" value="4"/>
</dbReference>
<comment type="subcellular location">
    <subcellularLocation>
        <location evidence="1">Nucleus</location>
    </subcellularLocation>
</comment>
<dbReference type="PROSITE" id="PS00028">
    <property type="entry name" value="ZINC_FINGER_C2H2_1"/>
    <property type="match status" value="3"/>
</dbReference>
<dbReference type="EMBL" id="OV696696">
    <property type="protein sequence ID" value="CAH1240383.1"/>
    <property type="molecule type" value="Genomic_DNA"/>
</dbReference>
<dbReference type="Gene3D" id="3.30.160.60">
    <property type="entry name" value="Classic Zinc Finger"/>
    <property type="match status" value="3"/>
</dbReference>
<accession>A0A8J9YRL4</accession>
<dbReference type="InterPro" id="IPR013087">
    <property type="entry name" value="Znf_C2H2_type"/>
</dbReference>
<dbReference type="Proteomes" id="UP000838412">
    <property type="component" value="Chromosome 11"/>
</dbReference>
<reference evidence="9" key="1">
    <citation type="submission" date="2022-01" db="EMBL/GenBank/DDBJ databases">
        <authorList>
            <person name="Braso-Vives M."/>
        </authorList>
    </citation>
    <scope>NUCLEOTIDE SEQUENCE</scope>
</reference>
<dbReference type="GO" id="GO:0005634">
    <property type="term" value="C:nucleus"/>
    <property type="evidence" value="ECO:0007669"/>
    <property type="project" value="UniProtKB-SubCell"/>
</dbReference>
<keyword evidence="6" id="KW-0539">Nucleus</keyword>
<keyword evidence="2" id="KW-0479">Metal-binding</keyword>
<dbReference type="OrthoDB" id="8117402at2759"/>
<evidence type="ECO:0000256" key="2">
    <source>
        <dbReference type="ARBA" id="ARBA00022723"/>
    </source>
</evidence>
<feature type="domain" description="C2H2-type" evidence="8">
    <location>
        <begin position="195"/>
        <end position="222"/>
    </location>
</feature>
<name>A0A8J9YRL4_BRALA</name>
<dbReference type="GO" id="GO:0008270">
    <property type="term" value="F:zinc ion binding"/>
    <property type="evidence" value="ECO:0007669"/>
    <property type="project" value="UniProtKB-KW"/>
</dbReference>
<dbReference type="PANTHER" id="PTHR24394:SF29">
    <property type="entry name" value="MYONEURIN"/>
    <property type="match status" value="1"/>
</dbReference>
<keyword evidence="3" id="KW-0677">Repeat</keyword>
<dbReference type="PANTHER" id="PTHR24394">
    <property type="entry name" value="ZINC FINGER PROTEIN"/>
    <property type="match status" value="1"/>
</dbReference>
<organism evidence="9 10">
    <name type="scientific">Branchiostoma lanceolatum</name>
    <name type="common">Common lancelet</name>
    <name type="synonym">Amphioxus lanceolatum</name>
    <dbReference type="NCBI Taxonomy" id="7740"/>
    <lineage>
        <taxon>Eukaryota</taxon>
        <taxon>Metazoa</taxon>
        <taxon>Chordata</taxon>
        <taxon>Cephalochordata</taxon>
        <taxon>Leptocardii</taxon>
        <taxon>Amphioxiformes</taxon>
        <taxon>Branchiostomatidae</taxon>
        <taxon>Branchiostoma</taxon>
    </lineage>
</organism>
<dbReference type="GO" id="GO:0000981">
    <property type="term" value="F:DNA-binding transcription factor activity, RNA polymerase II-specific"/>
    <property type="evidence" value="ECO:0007669"/>
    <property type="project" value="TreeGrafter"/>
</dbReference>
<evidence type="ECO:0000256" key="7">
    <source>
        <dbReference type="PROSITE-ProRule" id="PRU00042"/>
    </source>
</evidence>
<dbReference type="AlphaFoldDB" id="A0A8J9YRL4"/>
<feature type="domain" description="C2H2-type" evidence="8">
    <location>
        <begin position="137"/>
        <end position="160"/>
    </location>
</feature>
<evidence type="ECO:0000256" key="4">
    <source>
        <dbReference type="ARBA" id="ARBA00022771"/>
    </source>
</evidence>
<keyword evidence="5" id="KW-0862">Zinc</keyword>
<feature type="domain" description="C2H2-type" evidence="8">
    <location>
        <begin position="167"/>
        <end position="194"/>
    </location>
</feature>
<dbReference type="SUPFAM" id="SSF57667">
    <property type="entry name" value="beta-beta-alpha zinc fingers"/>
    <property type="match status" value="2"/>
</dbReference>
<keyword evidence="4 7" id="KW-0863">Zinc-finger</keyword>
<evidence type="ECO:0000256" key="6">
    <source>
        <dbReference type="ARBA" id="ARBA00023242"/>
    </source>
</evidence>
<proteinExistence type="predicted"/>
<dbReference type="InterPro" id="IPR036236">
    <property type="entry name" value="Znf_C2H2_sf"/>
</dbReference>
<evidence type="ECO:0000256" key="5">
    <source>
        <dbReference type="ARBA" id="ARBA00022833"/>
    </source>
</evidence>
<dbReference type="PROSITE" id="PS50157">
    <property type="entry name" value="ZINC_FINGER_C2H2_2"/>
    <property type="match status" value="3"/>
</dbReference>
<protein>
    <submittedName>
        <fullName evidence="9">ZEB2 protein</fullName>
    </submittedName>
</protein>
<evidence type="ECO:0000259" key="8">
    <source>
        <dbReference type="PROSITE" id="PS50157"/>
    </source>
</evidence>
<dbReference type="Pfam" id="PF00096">
    <property type="entry name" value="zf-C2H2"/>
    <property type="match status" value="3"/>
</dbReference>
<evidence type="ECO:0000313" key="10">
    <source>
        <dbReference type="Proteomes" id="UP000838412"/>
    </source>
</evidence>
<sequence>MQVKIKVEPNSDEYDHYSTGLLGGSSTEGLHTVSVTQKELPPDSGACQSAIPSAVGSSYWDSIQQLHRDTVNTDAPTSAAGGRVPANSQVLHSGQQVQCTPAAQVTRCPVCRIAYKDRRALTTHLKLQHPNHRDGTFQCKECNKTFGYKRNLLVHMKEQHLEAGQEFPCYECQKMYKTKRALKEHLRTHTNHKKYVCDMCGKCLKTMSGLKGHYVHIHNRYY</sequence>
<evidence type="ECO:0000256" key="1">
    <source>
        <dbReference type="ARBA" id="ARBA00004123"/>
    </source>
</evidence>
<evidence type="ECO:0000256" key="3">
    <source>
        <dbReference type="ARBA" id="ARBA00022737"/>
    </source>
</evidence>
<keyword evidence="10" id="KW-1185">Reference proteome</keyword>